<dbReference type="PANTHER" id="PTHR43615">
    <property type="entry name" value="PHOSPHOENOLPYRUVATE SYNTHASE-RELATED"/>
    <property type="match status" value="1"/>
</dbReference>
<dbReference type="OrthoDB" id="9765468at2"/>
<proteinExistence type="inferred from homology"/>
<evidence type="ECO:0000256" key="1">
    <source>
        <dbReference type="ARBA" id="ARBA00022741"/>
    </source>
</evidence>
<evidence type="ECO:0000259" key="9">
    <source>
        <dbReference type="Pfam" id="PF01326"/>
    </source>
</evidence>
<feature type="domain" description="PEP-utilising enzyme mobile" evidence="8">
    <location>
        <begin position="803"/>
        <end position="874"/>
    </location>
</feature>
<dbReference type="NCBIfam" id="NF004877">
    <property type="entry name" value="PRK06241.1-2"/>
    <property type="match status" value="1"/>
</dbReference>
<evidence type="ECO:0000313" key="10">
    <source>
        <dbReference type="EMBL" id="KEK19636.1"/>
    </source>
</evidence>
<dbReference type="InterPro" id="IPR013815">
    <property type="entry name" value="ATP_grasp_subdomain_1"/>
</dbReference>
<evidence type="ECO:0000256" key="3">
    <source>
        <dbReference type="ARBA" id="ARBA00051922"/>
    </source>
</evidence>
<dbReference type="PANTHER" id="PTHR43615:SF1">
    <property type="entry name" value="PPDK_N DOMAIN-CONTAINING PROTEIN"/>
    <property type="match status" value="1"/>
</dbReference>
<sequence length="879" mass="99678">MHSYVVRFKEIDKTKLIEVGGKGLNLGELSRVEGIAVPDGFCVTTHAYKSVIKDNEAFHILLEELLHLKVEERERISEISSKIRNVIEAVEIDPHIAEEVSSYHSQLGEHHAYAVRSSATAEDLPQASFAGQQDTYLNIIGKEAILHHIRKCWASLFTDRAVIYRIQNGFDHRHVYLSVVIQRMVFPQASGIMFTADPVTSNRKTLSIDASFGLGEALVSGLVSADNYKVREGNIVNKTISTKRIAIYALQAGGTEEREVAPNQQTKQTLTEEQILELEQMGRKIEKFFSYPQDIEWCLVDDTLYIVQSRPITTLFPIPNAYDDKNRIYASLGHQQMMIEPIRPLGMSFFQALSGEIPLYKAGGRLFIDYTHDLATPVSRKILLNTIGKSDPLMQNAFKSLIERKDFIRFLPRGKKVLSMRKEGLSWGIFFQAIKICYKNDPTIVQQFISRHETSIRDMKQNIAKVAGDEVFTFIVEDIKQLKKDIFDSRGMGSIMAGIYARSWINKKMEKWLGEKNAADVLSQSVENNVTSEMGLALLDVADVVRQYPEVIEYFHNVQSENVKHEDFFEKLVQLEGGNAVSSAIEMYLEKYGMRCTGEIDITRTRWSEQPTVLIPMILSNIKNFEPHASSMKFEQGRQEAEEMEQKLLNRLQQLRGGLRKVKKTKKMISVLRNFIGYREYPKYAFINRYYIYKQALLKEAEGLVQKGIIREKEDIYYLTFEELQEVVCTNKLNNSIITERKEEYEVYEKLTPPRVITSEGECVVGKVNTDNFPPGSLAGIAVSSGIVEGRARVISKMEEANLEEGDILVTAFTDPSWTPLFVSIKGLITEVGGVMTHGAVIAREYGLPAVVGVDHATKEIKDGQRIRVNGTEGYIEIL</sequence>
<evidence type="ECO:0000256" key="2">
    <source>
        <dbReference type="ARBA" id="ARBA00022840"/>
    </source>
</evidence>
<keyword evidence="2" id="KW-0067">ATP-binding</keyword>
<dbReference type="InterPro" id="IPR036637">
    <property type="entry name" value="Phosphohistidine_dom_sf"/>
</dbReference>
<evidence type="ECO:0000313" key="11">
    <source>
        <dbReference type="Proteomes" id="UP000027822"/>
    </source>
</evidence>
<dbReference type="NCBIfam" id="NF004878">
    <property type="entry name" value="PRK06241.1-3"/>
    <property type="match status" value="1"/>
</dbReference>
<evidence type="ECO:0000256" key="5">
    <source>
        <dbReference type="ARBA" id="ARBA00066332"/>
    </source>
</evidence>
<dbReference type="SUPFAM" id="SSF52009">
    <property type="entry name" value="Phosphohistidine domain"/>
    <property type="match status" value="1"/>
</dbReference>
<dbReference type="InterPro" id="IPR002192">
    <property type="entry name" value="PPDK_AMP/ATP-bd"/>
</dbReference>
<dbReference type="InterPro" id="IPR051549">
    <property type="entry name" value="PEP_Utilizing_Enz"/>
</dbReference>
<keyword evidence="11" id="KW-1185">Reference proteome</keyword>
<dbReference type="EC" id="2.7.9.6" evidence="5"/>
<dbReference type="FunFam" id="3.30.1490.20:FF:000010">
    <property type="entry name" value="Phosphoenolpyruvate synthase"/>
    <property type="match status" value="1"/>
</dbReference>
<dbReference type="Proteomes" id="UP000027822">
    <property type="component" value="Unassembled WGS sequence"/>
</dbReference>
<dbReference type="AlphaFoldDB" id="A0A073JZB8"/>
<comment type="caution">
    <text evidence="10">The sequence shown here is derived from an EMBL/GenBank/DDBJ whole genome shotgun (WGS) entry which is preliminary data.</text>
</comment>
<dbReference type="EMBL" id="JOTN01000006">
    <property type="protein sequence ID" value="KEK19636.1"/>
    <property type="molecule type" value="Genomic_DNA"/>
</dbReference>
<name>A0A073JZB8_9BACI</name>
<feature type="domain" description="Pyruvate phosphate dikinase AMP/ATP-binding" evidence="9">
    <location>
        <begin position="18"/>
        <end position="315"/>
    </location>
</feature>
<dbReference type="Gene3D" id="3.50.30.10">
    <property type="entry name" value="Phosphohistidine domain"/>
    <property type="match status" value="1"/>
</dbReference>
<dbReference type="GO" id="GO:0016301">
    <property type="term" value="F:kinase activity"/>
    <property type="evidence" value="ECO:0007669"/>
    <property type="project" value="InterPro"/>
</dbReference>
<evidence type="ECO:0000259" key="8">
    <source>
        <dbReference type="Pfam" id="PF00391"/>
    </source>
</evidence>
<evidence type="ECO:0000256" key="4">
    <source>
        <dbReference type="ARBA" id="ARBA00061332"/>
    </source>
</evidence>
<protein>
    <recommendedName>
        <fullName evidence="6">Rifampicin phosphotransferase</fullName>
        <ecNumber evidence="5">2.7.9.6</ecNumber>
    </recommendedName>
    <alternativeName>
        <fullName evidence="7">Rifampin phosphotransferase</fullName>
    </alternativeName>
</protein>
<evidence type="ECO:0000256" key="6">
    <source>
        <dbReference type="ARBA" id="ARBA00074400"/>
    </source>
</evidence>
<gene>
    <name evidence="10" type="ORF">BAMA_20425</name>
</gene>
<accession>A0A073JZB8</accession>
<dbReference type="STRING" id="574376.BAMA_20425"/>
<keyword evidence="10" id="KW-0670">Pyruvate</keyword>
<keyword evidence="1" id="KW-0547">Nucleotide-binding</keyword>
<organism evidence="10 11">
    <name type="scientific">Bacillus manliponensis</name>
    <dbReference type="NCBI Taxonomy" id="574376"/>
    <lineage>
        <taxon>Bacteria</taxon>
        <taxon>Bacillati</taxon>
        <taxon>Bacillota</taxon>
        <taxon>Bacilli</taxon>
        <taxon>Bacillales</taxon>
        <taxon>Bacillaceae</taxon>
        <taxon>Bacillus</taxon>
        <taxon>Bacillus cereus group</taxon>
    </lineage>
</organism>
<comment type="similarity">
    <text evidence="4">Belongs to the rifampicin phosphotransferase family.</text>
</comment>
<dbReference type="Pfam" id="PF01326">
    <property type="entry name" value="PPDK_N"/>
    <property type="match status" value="1"/>
</dbReference>
<dbReference type="NCBIfam" id="NF041857">
    <property type="entry name" value="RIF_Ptrans_rph"/>
    <property type="match status" value="1"/>
</dbReference>
<dbReference type="SUPFAM" id="SSF56059">
    <property type="entry name" value="Glutathione synthetase ATP-binding domain-like"/>
    <property type="match status" value="1"/>
</dbReference>
<dbReference type="NCBIfam" id="NF004879">
    <property type="entry name" value="PRK06241.1-4"/>
    <property type="match status" value="1"/>
</dbReference>
<dbReference type="Gene3D" id="3.30.470.20">
    <property type="entry name" value="ATP-grasp fold, B domain"/>
    <property type="match status" value="1"/>
</dbReference>
<dbReference type="Gene3D" id="3.30.1490.20">
    <property type="entry name" value="ATP-grasp fold, A domain"/>
    <property type="match status" value="1"/>
</dbReference>
<dbReference type="RefSeq" id="WP_034638446.1">
    <property type="nucleotide sequence ID" value="NZ_CBCSJC010000033.1"/>
</dbReference>
<dbReference type="eggNOG" id="COG3848">
    <property type="taxonomic scope" value="Bacteria"/>
</dbReference>
<dbReference type="Pfam" id="PF00391">
    <property type="entry name" value="PEP-utilizers"/>
    <property type="match status" value="1"/>
</dbReference>
<dbReference type="FunFam" id="3.50.30.10:FF:000007">
    <property type="entry name" value="Phosphoenolpyruvate synthase"/>
    <property type="match status" value="1"/>
</dbReference>
<comment type="catalytic activity">
    <reaction evidence="3">
        <text>rifampicin + ATP + H2O = 21-phosphorifampicin + AMP + phosphate + 2 H(+)</text>
        <dbReference type="Rhea" id="RHEA:56304"/>
        <dbReference type="ChEBI" id="CHEBI:15377"/>
        <dbReference type="ChEBI" id="CHEBI:15378"/>
        <dbReference type="ChEBI" id="CHEBI:30616"/>
        <dbReference type="ChEBI" id="CHEBI:43474"/>
        <dbReference type="ChEBI" id="CHEBI:71365"/>
        <dbReference type="ChEBI" id="CHEBI:140195"/>
        <dbReference type="ChEBI" id="CHEBI:456215"/>
        <dbReference type="EC" id="2.7.9.6"/>
    </reaction>
    <physiologicalReaction direction="left-to-right" evidence="3">
        <dbReference type="Rhea" id="RHEA:56305"/>
    </physiologicalReaction>
</comment>
<dbReference type="InterPro" id="IPR008279">
    <property type="entry name" value="PEP-util_enz_mobile_dom"/>
</dbReference>
<dbReference type="eggNOG" id="COG0574">
    <property type="taxonomic scope" value="Bacteria"/>
</dbReference>
<evidence type="ECO:0000256" key="7">
    <source>
        <dbReference type="ARBA" id="ARBA00076136"/>
    </source>
</evidence>
<reference evidence="10 11" key="1">
    <citation type="submission" date="2014-06" db="EMBL/GenBank/DDBJ databases">
        <title>Draft genome sequence of Bacillus manliponensis JCM 15802 (MCCC 1A00708).</title>
        <authorList>
            <person name="Lai Q."/>
            <person name="Liu Y."/>
            <person name="Shao Z."/>
        </authorList>
    </citation>
    <scope>NUCLEOTIDE SEQUENCE [LARGE SCALE GENOMIC DNA]</scope>
    <source>
        <strain evidence="10 11">JCM 15802</strain>
    </source>
</reference>
<dbReference type="GO" id="GO:0005524">
    <property type="term" value="F:ATP binding"/>
    <property type="evidence" value="ECO:0007669"/>
    <property type="project" value="UniProtKB-KW"/>
</dbReference>